<keyword evidence="6 7" id="KW-0472">Membrane</keyword>
<evidence type="ECO:0000256" key="7">
    <source>
        <dbReference type="SAM" id="Phobius"/>
    </source>
</evidence>
<feature type="transmembrane region" description="Helical" evidence="7">
    <location>
        <begin position="238"/>
        <end position="258"/>
    </location>
</feature>
<reference evidence="8 9" key="1">
    <citation type="journal article" date="2014" name="Nature">
        <title>An environmental bacterial taxon with a large and distinct metabolic repertoire.</title>
        <authorList>
            <person name="Wilson M.C."/>
            <person name="Mori T."/>
            <person name="Ruckert C."/>
            <person name="Uria A.R."/>
            <person name="Helf M.J."/>
            <person name="Takada K."/>
            <person name="Gernert C."/>
            <person name="Steffens U.A."/>
            <person name="Heycke N."/>
            <person name="Schmitt S."/>
            <person name="Rinke C."/>
            <person name="Helfrich E.J."/>
            <person name="Brachmann A.O."/>
            <person name="Gurgui C."/>
            <person name="Wakimoto T."/>
            <person name="Kracht M."/>
            <person name="Crusemann M."/>
            <person name="Hentschel U."/>
            <person name="Abe I."/>
            <person name="Matsunaga S."/>
            <person name="Kalinowski J."/>
            <person name="Takeyama H."/>
            <person name="Piel J."/>
        </authorList>
    </citation>
    <scope>NUCLEOTIDE SEQUENCE [LARGE SCALE GENOMIC DNA]</scope>
    <source>
        <strain evidence="9">TSY2</strain>
    </source>
</reference>
<evidence type="ECO:0008006" key="10">
    <source>
        <dbReference type="Google" id="ProtNLM"/>
    </source>
</evidence>
<comment type="subcellular location">
    <subcellularLocation>
        <location evidence="1">Cell membrane</location>
        <topology evidence="1">Multi-pass membrane protein</topology>
    </subcellularLocation>
</comment>
<feature type="transmembrane region" description="Helical" evidence="7">
    <location>
        <begin position="109"/>
        <end position="132"/>
    </location>
</feature>
<keyword evidence="4 7" id="KW-0812">Transmembrane</keyword>
<comment type="caution">
    <text evidence="8">The sequence shown here is derived from an EMBL/GenBank/DDBJ whole genome shotgun (WGS) entry which is preliminary data.</text>
</comment>
<evidence type="ECO:0000256" key="1">
    <source>
        <dbReference type="ARBA" id="ARBA00004651"/>
    </source>
</evidence>
<sequence length="295" mass="30624">GLDGLSPVVLGVFIVAVYRLGRASATTVPKLIMAIMAAVALAYSPLGIVAILALAAAAGIGLFHSRRFGLVVLTMLTALLLVVHLAPGFPSAPLSPEVQTPISPSSAGLAKLGLFFFKVGALTFGGGSMMIAMIQEQLVHQWHWLTPQEFIDGLALGQVTPGPVLVVTAYVGYKVAGIAGAGVAATASYLPSFILMLIILPMFERVRTLGWIHAAMQGVGPAVSGMFAVALVRMAPHALPNPFAVAVLMGTLIALLAWRISAIKLMLTGAGLGVLRSRLCSFPGVQGTLRHICSN</sequence>
<dbReference type="GO" id="GO:0005886">
    <property type="term" value="C:plasma membrane"/>
    <property type="evidence" value="ECO:0007669"/>
    <property type="project" value="UniProtKB-SubCell"/>
</dbReference>
<feature type="transmembrane region" description="Helical" evidence="7">
    <location>
        <begin position="31"/>
        <end position="56"/>
    </location>
</feature>
<dbReference type="Proteomes" id="UP000019140">
    <property type="component" value="Unassembled WGS sequence"/>
</dbReference>
<dbReference type="PANTHER" id="PTHR43663">
    <property type="entry name" value="CHROMATE TRANSPORT PROTEIN-RELATED"/>
    <property type="match status" value="1"/>
</dbReference>
<keyword evidence="5 7" id="KW-1133">Transmembrane helix</keyword>
<name>W4M7W2_9BACT</name>
<evidence type="ECO:0000256" key="4">
    <source>
        <dbReference type="ARBA" id="ARBA00022692"/>
    </source>
</evidence>
<dbReference type="AlphaFoldDB" id="W4M7W2"/>
<feature type="transmembrane region" description="Helical" evidence="7">
    <location>
        <begin position="178"/>
        <end position="199"/>
    </location>
</feature>
<proteinExistence type="inferred from homology"/>
<keyword evidence="3" id="KW-1003">Cell membrane</keyword>
<dbReference type="EMBL" id="AZHX01000805">
    <property type="protein sequence ID" value="ETX06016.1"/>
    <property type="molecule type" value="Genomic_DNA"/>
</dbReference>
<comment type="similarity">
    <text evidence="2">Belongs to the chromate ion transporter (CHR) (TC 2.A.51) family.</text>
</comment>
<dbReference type="Pfam" id="PF02417">
    <property type="entry name" value="Chromate_transp"/>
    <property type="match status" value="1"/>
</dbReference>
<dbReference type="GO" id="GO:0015109">
    <property type="term" value="F:chromate transmembrane transporter activity"/>
    <property type="evidence" value="ECO:0007669"/>
    <property type="project" value="InterPro"/>
</dbReference>
<feature type="transmembrane region" description="Helical" evidence="7">
    <location>
        <begin position="153"/>
        <end position="172"/>
    </location>
</feature>
<evidence type="ECO:0000256" key="5">
    <source>
        <dbReference type="ARBA" id="ARBA00022989"/>
    </source>
</evidence>
<gene>
    <name evidence="8" type="ORF">ETSY2_19600</name>
</gene>
<dbReference type="HOGENOM" id="CLU_018106_0_0_7"/>
<evidence type="ECO:0000313" key="9">
    <source>
        <dbReference type="Proteomes" id="UP000019140"/>
    </source>
</evidence>
<evidence type="ECO:0000256" key="6">
    <source>
        <dbReference type="ARBA" id="ARBA00023136"/>
    </source>
</evidence>
<evidence type="ECO:0000256" key="3">
    <source>
        <dbReference type="ARBA" id="ARBA00022475"/>
    </source>
</evidence>
<dbReference type="InterPro" id="IPR052518">
    <property type="entry name" value="CHR_Transporter"/>
</dbReference>
<keyword evidence="9" id="KW-1185">Reference proteome</keyword>
<evidence type="ECO:0000256" key="2">
    <source>
        <dbReference type="ARBA" id="ARBA00005262"/>
    </source>
</evidence>
<evidence type="ECO:0000313" key="8">
    <source>
        <dbReference type="EMBL" id="ETX06016.1"/>
    </source>
</evidence>
<protein>
    <recommendedName>
        <fullName evidence="10">Chromate transporter</fullName>
    </recommendedName>
</protein>
<feature type="transmembrane region" description="Helical" evidence="7">
    <location>
        <begin position="211"/>
        <end position="232"/>
    </location>
</feature>
<feature type="non-terminal residue" evidence="8">
    <location>
        <position position="1"/>
    </location>
</feature>
<dbReference type="PANTHER" id="PTHR43663:SF1">
    <property type="entry name" value="CHROMATE TRANSPORTER"/>
    <property type="match status" value="1"/>
</dbReference>
<feature type="transmembrane region" description="Helical" evidence="7">
    <location>
        <begin position="68"/>
        <end position="89"/>
    </location>
</feature>
<accession>W4M7W2</accession>
<organism evidence="8 9">
    <name type="scientific">Candidatus Entotheonella gemina</name>
    <dbReference type="NCBI Taxonomy" id="1429439"/>
    <lineage>
        <taxon>Bacteria</taxon>
        <taxon>Pseudomonadati</taxon>
        <taxon>Nitrospinota/Tectimicrobiota group</taxon>
        <taxon>Candidatus Tectimicrobiota</taxon>
        <taxon>Candidatus Entotheonellia</taxon>
        <taxon>Candidatus Entotheonellales</taxon>
        <taxon>Candidatus Entotheonellaceae</taxon>
        <taxon>Candidatus Entotheonella</taxon>
    </lineage>
</organism>
<dbReference type="InterPro" id="IPR003370">
    <property type="entry name" value="Chromate_transpt"/>
</dbReference>